<accession>A0A8A4TVW5</accession>
<evidence type="ECO:0000313" key="1">
    <source>
        <dbReference type="EMBL" id="QTD53274.1"/>
    </source>
</evidence>
<reference evidence="1" key="1">
    <citation type="submission" date="2021-03" db="EMBL/GenBank/DDBJ databases">
        <title>Acanthopleuribacteraceae sp. M133.</title>
        <authorList>
            <person name="Wang G."/>
        </authorList>
    </citation>
    <scope>NUCLEOTIDE SEQUENCE</scope>
    <source>
        <strain evidence="1">M133</strain>
    </source>
</reference>
<dbReference type="Proteomes" id="UP000663929">
    <property type="component" value="Chromosome"/>
</dbReference>
<protein>
    <submittedName>
        <fullName evidence="1">Uncharacterized protein</fullName>
    </submittedName>
</protein>
<name>A0A8A4TVW5_SULCO</name>
<proteinExistence type="predicted"/>
<gene>
    <name evidence="1" type="ORF">J3U87_12535</name>
</gene>
<dbReference type="KEGG" id="scor:J3U87_12535"/>
<keyword evidence="2" id="KW-1185">Reference proteome</keyword>
<evidence type="ECO:0000313" key="2">
    <source>
        <dbReference type="Proteomes" id="UP000663929"/>
    </source>
</evidence>
<dbReference type="EMBL" id="CP071793">
    <property type="protein sequence ID" value="QTD53274.1"/>
    <property type="molecule type" value="Genomic_DNA"/>
</dbReference>
<sequence>MEPNDFVILHLLEPKELFWGRLIRLDAAGAVIRGIDLKQVDSYKYELKATSRSIFPQTVFYPMRRIMQIAKDEWVDDIPSIADGMLQYAEISRDELLCEDEAHFA</sequence>
<organism evidence="1 2">
    <name type="scientific">Sulfidibacter corallicola</name>
    <dbReference type="NCBI Taxonomy" id="2818388"/>
    <lineage>
        <taxon>Bacteria</taxon>
        <taxon>Pseudomonadati</taxon>
        <taxon>Acidobacteriota</taxon>
        <taxon>Holophagae</taxon>
        <taxon>Acanthopleuribacterales</taxon>
        <taxon>Acanthopleuribacteraceae</taxon>
        <taxon>Sulfidibacter</taxon>
    </lineage>
</organism>
<dbReference type="AlphaFoldDB" id="A0A8A4TVW5"/>
<dbReference type="RefSeq" id="WP_237383376.1">
    <property type="nucleotide sequence ID" value="NZ_CP071793.1"/>
</dbReference>